<reference evidence="4" key="1">
    <citation type="submission" date="2016-11" db="UniProtKB">
        <authorList>
            <consortium name="WormBaseParasite"/>
        </authorList>
    </citation>
    <scope>IDENTIFICATION</scope>
</reference>
<evidence type="ECO:0000256" key="1">
    <source>
        <dbReference type="ARBA" id="ARBA00008901"/>
    </source>
</evidence>
<dbReference type="WBParaSite" id="L893_g25768.t1">
    <property type="protein sequence ID" value="L893_g25768.t1"/>
    <property type="gene ID" value="L893_g25768"/>
</dbReference>
<proteinExistence type="inferred from homology"/>
<evidence type="ECO:0000313" key="3">
    <source>
        <dbReference type="Proteomes" id="UP000095287"/>
    </source>
</evidence>
<sequence>MSQWFHRNPLKATDHAKFELKGILSNDKAAKICSELRIRRDHFVEHLASASYDRQELEQEFNEYLALFGGFVRAPGEDDGDERSKLYQVMRFRWTNSMLGSSAVEVSEAFFEVLCMCLNMAIWYTKHAAWLAGKDEVREGDAKMCHTCLRRAAGIFAFVRENCGRLSGAADIPGSDFDQKVLLVYETQCTAEAQEVTIARAIELKHKPTLISALANETSMMFAKGDKLLESLDETSFGRWRKYMQLKSRIYSAYAYAFLGESLLAEDKCGDAVRACQEGVSEFHIAEDFCMKYAKSPGPGFLAQPDKHLFFRRVEPLLNRHLEKAKRENGFIYHQKVPDVCPELDSTANFGLAKPEPFTLPPLAEAWNAASYAAFDISKASMPDFSKLKKSSKDIPAVKEDKIYQTDRDPNNFSGCVIS</sequence>
<dbReference type="InterPro" id="IPR038898">
    <property type="entry name" value="BROX"/>
</dbReference>
<dbReference type="SMART" id="SM01041">
    <property type="entry name" value="BRO1"/>
    <property type="match status" value="1"/>
</dbReference>
<dbReference type="Pfam" id="PF03097">
    <property type="entry name" value="BRO1"/>
    <property type="match status" value="1"/>
</dbReference>
<dbReference type="PROSITE" id="PS51180">
    <property type="entry name" value="BRO1"/>
    <property type="match status" value="1"/>
</dbReference>
<dbReference type="AlphaFoldDB" id="A0A1I7ZEM3"/>
<dbReference type="InterPro" id="IPR004328">
    <property type="entry name" value="BRO1_dom"/>
</dbReference>
<comment type="similarity">
    <text evidence="1">Belongs to the BROX family.</text>
</comment>
<protein>
    <submittedName>
        <fullName evidence="4">BRO1 domain-containing protein</fullName>
    </submittedName>
</protein>
<dbReference type="PANTHER" id="PTHR23032:SF13">
    <property type="entry name" value="BRO1 DOMAIN-CONTAINING PROTEIN BROX"/>
    <property type="match status" value="1"/>
</dbReference>
<feature type="domain" description="BRO1" evidence="2">
    <location>
        <begin position="92"/>
        <end position="419"/>
    </location>
</feature>
<accession>A0A1I7ZEM3</accession>
<evidence type="ECO:0000259" key="2">
    <source>
        <dbReference type="PROSITE" id="PS51180"/>
    </source>
</evidence>
<dbReference type="PANTHER" id="PTHR23032">
    <property type="entry name" value="BRO1 DOMAIN-CONTAINING PROTEIN BROX"/>
    <property type="match status" value="1"/>
</dbReference>
<dbReference type="Proteomes" id="UP000095287">
    <property type="component" value="Unplaced"/>
</dbReference>
<evidence type="ECO:0000313" key="4">
    <source>
        <dbReference type="WBParaSite" id="L893_g25768.t1"/>
    </source>
</evidence>
<dbReference type="Gene3D" id="1.25.40.280">
    <property type="entry name" value="alix/aip1 like domains"/>
    <property type="match status" value="1"/>
</dbReference>
<organism evidence="3 4">
    <name type="scientific">Steinernema glaseri</name>
    <dbReference type="NCBI Taxonomy" id="37863"/>
    <lineage>
        <taxon>Eukaryota</taxon>
        <taxon>Metazoa</taxon>
        <taxon>Ecdysozoa</taxon>
        <taxon>Nematoda</taxon>
        <taxon>Chromadorea</taxon>
        <taxon>Rhabditida</taxon>
        <taxon>Tylenchina</taxon>
        <taxon>Panagrolaimomorpha</taxon>
        <taxon>Strongyloidoidea</taxon>
        <taxon>Steinernematidae</taxon>
        <taxon>Steinernema</taxon>
    </lineage>
</organism>
<name>A0A1I7ZEM3_9BILA</name>
<dbReference type="InterPro" id="IPR038499">
    <property type="entry name" value="BRO1_sf"/>
</dbReference>
<keyword evidence="3" id="KW-1185">Reference proteome</keyword>